<gene>
    <name evidence="4" type="ORF">CICLE_v10027123mg</name>
</gene>
<dbReference type="InterPro" id="IPR000719">
    <property type="entry name" value="Prot_kinase_dom"/>
</dbReference>
<dbReference type="Gene3D" id="3.30.200.20">
    <property type="entry name" value="Phosphorylase Kinase, domain 1"/>
    <property type="match status" value="1"/>
</dbReference>
<dbReference type="SUPFAM" id="SSF56112">
    <property type="entry name" value="Protein kinase-like (PK-like)"/>
    <property type="match status" value="1"/>
</dbReference>
<evidence type="ECO:0000313" key="5">
    <source>
        <dbReference type="Proteomes" id="UP000030687"/>
    </source>
</evidence>
<feature type="transmembrane region" description="Helical" evidence="2">
    <location>
        <begin position="47"/>
        <end position="70"/>
    </location>
</feature>
<evidence type="ECO:0000259" key="3">
    <source>
        <dbReference type="PROSITE" id="PS50011"/>
    </source>
</evidence>
<feature type="domain" description="Protein kinase" evidence="3">
    <location>
        <begin position="1"/>
        <end position="335"/>
    </location>
</feature>
<dbReference type="Proteomes" id="UP000030687">
    <property type="component" value="Unassembled WGS sequence"/>
</dbReference>
<dbReference type="FunFam" id="1.10.510.10:FF:000237">
    <property type="entry name" value="G-type lectin S-receptor-like serine/threonine-protein kinase"/>
    <property type="match status" value="1"/>
</dbReference>
<protein>
    <recommendedName>
        <fullName evidence="3">Protein kinase domain-containing protein</fullName>
    </recommendedName>
</protein>
<dbReference type="OMA" id="NIGIRPY"/>
<dbReference type="InterPro" id="IPR011009">
    <property type="entry name" value="Kinase-like_dom_sf"/>
</dbReference>
<dbReference type="AlphaFoldDB" id="V4SK72"/>
<keyword evidence="1" id="KW-0732">Signal</keyword>
<sequence length="338" mass="38457">MQTLPLRFGRRKLSDSAIAFIKVDATNSSSSEKPLSRGGKKAQREDIAIVSCLIVTVIILILATFGIFIYRCRVQSYRIIPGGGSASYSEGEREFKTEMNVIGRTHHRNLVRLLSYSFDVSNKILVYDYMSNGSLVDVLFTPEKQPNWVERMGIARDIARGIRYLHDECEAQIIHGDIKPQNILMDEKRCAKISDFGLAKLMKPDQTRTFTGIRGTRAYVAAEWHRNLPITVKADVYSFGVVLLEIVCLRRCLDQNLLEDRAILQEWICQCFENGNLSQLVEDEEVDQKQLQRMIKVGLRCILDEPSLRRAMKKVLLMLEGTVEIPIPQNPTSFLSTI</sequence>
<keyword evidence="5" id="KW-1185">Reference proteome</keyword>
<evidence type="ECO:0000313" key="4">
    <source>
        <dbReference type="EMBL" id="ESR41067.1"/>
    </source>
</evidence>
<keyword evidence="2" id="KW-1133">Transmembrane helix</keyword>
<name>V4SK72_CITCL</name>
<dbReference type="Pfam" id="PF00069">
    <property type="entry name" value="Pkinase"/>
    <property type="match status" value="1"/>
</dbReference>
<dbReference type="SMART" id="SM00220">
    <property type="entry name" value="S_TKc"/>
    <property type="match status" value="1"/>
</dbReference>
<organism evidence="4 5">
    <name type="scientific">Citrus clementina</name>
    <name type="common">Clementine</name>
    <name type="synonym">Citrus deliciosa x Citrus sinensis</name>
    <dbReference type="NCBI Taxonomy" id="85681"/>
    <lineage>
        <taxon>Eukaryota</taxon>
        <taxon>Viridiplantae</taxon>
        <taxon>Streptophyta</taxon>
        <taxon>Embryophyta</taxon>
        <taxon>Tracheophyta</taxon>
        <taxon>Spermatophyta</taxon>
        <taxon>Magnoliopsida</taxon>
        <taxon>eudicotyledons</taxon>
        <taxon>Gunneridae</taxon>
        <taxon>Pentapetalae</taxon>
        <taxon>rosids</taxon>
        <taxon>malvids</taxon>
        <taxon>Sapindales</taxon>
        <taxon>Rutaceae</taxon>
        <taxon>Aurantioideae</taxon>
        <taxon>Citrus</taxon>
    </lineage>
</organism>
<evidence type="ECO:0000256" key="1">
    <source>
        <dbReference type="ARBA" id="ARBA00022729"/>
    </source>
</evidence>
<dbReference type="EMBL" id="KI536925">
    <property type="protein sequence ID" value="ESR41067.1"/>
    <property type="molecule type" value="Genomic_DNA"/>
</dbReference>
<reference evidence="4 5" key="1">
    <citation type="submission" date="2013-10" db="EMBL/GenBank/DDBJ databases">
        <authorList>
            <consortium name="International Citrus Genome Consortium"/>
            <person name="Jenkins J."/>
            <person name="Schmutz J."/>
            <person name="Prochnik S."/>
            <person name="Rokhsar D."/>
            <person name="Gmitter F."/>
            <person name="Ollitrault P."/>
            <person name="Machado M."/>
            <person name="Talon M."/>
            <person name="Wincker P."/>
            <person name="Jaillon O."/>
            <person name="Morgante M."/>
        </authorList>
    </citation>
    <scope>NUCLEOTIDE SEQUENCE</scope>
    <source>
        <strain evidence="5">cv. Clemenules</strain>
    </source>
</reference>
<dbReference type="PANTHER" id="PTHR47976">
    <property type="entry name" value="G-TYPE LECTIN S-RECEPTOR-LIKE SERINE/THREONINE-PROTEIN KINASE SD2-5"/>
    <property type="match status" value="1"/>
</dbReference>
<dbReference type="PANTHER" id="PTHR47976:SF7">
    <property type="entry name" value="RECEPTOR-LIKE SERINE_THREONINE-PROTEIN KINASE"/>
    <property type="match status" value="1"/>
</dbReference>
<dbReference type="Gramene" id="ESR41067">
    <property type="protein sequence ID" value="ESR41067"/>
    <property type="gene ID" value="CICLE_v10027123mg"/>
</dbReference>
<dbReference type="InParanoid" id="V4SK72"/>
<dbReference type="eggNOG" id="ENOG502QT6D">
    <property type="taxonomic scope" value="Eukaryota"/>
</dbReference>
<keyword evidence="2" id="KW-0472">Membrane</keyword>
<keyword evidence="2" id="KW-0812">Transmembrane</keyword>
<dbReference type="PROSITE" id="PS50011">
    <property type="entry name" value="PROTEIN_KINASE_DOM"/>
    <property type="match status" value="1"/>
</dbReference>
<dbReference type="Gene3D" id="1.10.510.10">
    <property type="entry name" value="Transferase(Phosphotransferase) domain 1"/>
    <property type="match status" value="1"/>
</dbReference>
<dbReference type="PROSITE" id="PS00108">
    <property type="entry name" value="PROTEIN_KINASE_ST"/>
    <property type="match status" value="1"/>
</dbReference>
<accession>V4SK72</accession>
<dbReference type="GO" id="GO:0004672">
    <property type="term" value="F:protein kinase activity"/>
    <property type="evidence" value="ECO:0007669"/>
    <property type="project" value="InterPro"/>
</dbReference>
<proteinExistence type="predicted"/>
<dbReference type="GO" id="GO:0005524">
    <property type="term" value="F:ATP binding"/>
    <property type="evidence" value="ECO:0007669"/>
    <property type="project" value="InterPro"/>
</dbReference>
<evidence type="ECO:0000256" key="2">
    <source>
        <dbReference type="SAM" id="Phobius"/>
    </source>
</evidence>
<dbReference type="InterPro" id="IPR051343">
    <property type="entry name" value="G-type_lectin_kinases/EP1-like"/>
</dbReference>
<dbReference type="InterPro" id="IPR008271">
    <property type="entry name" value="Ser/Thr_kinase_AS"/>
</dbReference>
<dbReference type="KEGG" id="cic:CICLE_v10027123mg"/>